<feature type="region of interest" description="Disordered" evidence="1">
    <location>
        <begin position="196"/>
        <end position="217"/>
    </location>
</feature>
<dbReference type="EMBL" id="JBIAMT010000002">
    <property type="protein sequence ID" value="MFF0497181.1"/>
    <property type="molecule type" value="Genomic_DNA"/>
</dbReference>
<accession>A0ABW6P1J3</accession>
<evidence type="ECO:0000313" key="3">
    <source>
        <dbReference type="Proteomes" id="UP001601442"/>
    </source>
</evidence>
<dbReference type="Proteomes" id="UP001601442">
    <property type="component" value="Unassembled WGS sequence"/>
</dbReference>
<evidence type="ECO:0000313" key="2">
    <source>
        <dbReference type="EMBL" id="MFF0497181.1"/>
    </source>
</evidence>
<protein>
    <submittedName>
        <fullName evidence="2">Uncharacterized protein</fullName>
    </submittedName>
</protein>
<gene>
    <name evidence="2" type="ORF">ACFYU5_12300</name>
</gene>
<reference evidence="2 3" key="1">
    <citation type="submission" date="2024-10" db="EMBL/GenBank/DDBJ databases">
        <title>The Natural Products Discovery Center: Release of the First 8490 Sequenced Strains for Exploring Actinobacteria Biosynthetic Diversity.</title>
        <authorList>
            <person name="Kalkreuter E."/>
            <person name="Kautsar S.A."/>
            <person name="Yang D."/>
            <person name="Bader C.D."/>
            <person name="Teijaro C.N."/>
            <person name="Fluegel L."/>
            <person name="Davis C.M."/>
            <person name="Simpson J.R."/>
            <person name="Lauterbach L."/>
            <person name="Steele A.D."/>
            <person name="Gui C."/>
            <person name="Meng S."/>
            <person name="Li G."/>
            <person name="Viehrig K."/>
            <person name="Ye F."/>
            <person name="Su P."/>
            <person name="Kiefer A.F."/>
            <person name="Nichols A."/>
            <person name="Cepeda A.J."/>
            <person name="Yan W."/>
            <person name="Fan B."/>
            <person name="Jiang Y."/>
            <person name="Adhikari A."/>
            <person name="Zheng C.-J."/>
            <person name="Schuster L."/>
            <person name="Cowan T.M."/>
            <person name="Smanski M.J."/>
            <person name="Chevrette M.G."/>
            <person name="De Carvalho L.P.S."/>
            <person name="Shen B."/>
        </authorList>
    </citation>
    <scope>NUCLEOTIDE SEQUENCE [LARGE SCALE GENOMIC DNA]</scope>
    <source>
        <strain evidence="2 3">NPDC004119</strain>
    </source>
</reference>
<comment type="caution">
    <text evidence="2">The sequence shown here is derived from an EMBL/GenBank/DDBJ whole genome shotgun (WGS) entry which is preliminary data.</text>
</comment>
<organism evidence="2 3">
    <name type="scientific">Nocardia aobensis</name>
    <dbReference type="NCBI Taxonomy" id="257277"/>
    <lineage>
        <taxon>Bacteria</taxon>
        <taxon>Bacillati</taxon>
        <taxon>Actinomycetota</taxon>
        <taxon>Actinomycetes</taxon>
        <taxon>Mycobacteriales</taxon>
        <taxon>Nocardiaceae</taxon>
        <taxon>Nocardia</taxon>
    </lineage>
</organism>
<keyword evidence="3" id="KW-1185">Reference proteome</keyword>
<name>A0ABW6P1J3_9NOCA</name>
<dbReference type="RefSeq" id="WP_387393472.1">
    <property type="nucleotide sequence ID" value="NZ_JBIAMT010000002.1"/>
</dbReference>
<proteinExistence type="predicted"/>
<sequence>MTSFAPITARAVLFDGAAPAAGVGELAECLRECNVDQLALRCAPAVTGVLRSAALHELATAVDGLFEVDLGRVMVEGWRRYDRLRRAALRTRGGGVEQVELFEHEITRTCRPHLDVTVDGNHVGELALELCIAALLQPLAATVRDGMLAALGPGDCIVTVSIDAPEVGPIMQREHTFHVATMVYLGRPIPLIAQPAPPPAWPGGDVPRQWPPSHTRK</sequence>
<evidence type="ECO:0000256" key="1">
    <source>
        <dbReference type="SAM" id="MobiDB-lite"/>
    </source>
</evidence>